<evidence type="ECO:0000256" key="1">
    <source>
        <dbReference type="SAM" id="Phobius"/>
    </source>
</evidence>
<protein>
    <submittedName>
        <fullName evidence="2">DUF389 domain-containing protein</fullName>
    </submittedName>
</protein>
<dbReference type="RefSeq" id="WP_343915976.1">
    <property type="nucleotide sequence ID" value="NZ_BAAAJT010000002.1"/>
</dbReference>
<keyword evidence="1" id="KW-1133">Transmembrane helix</keyword>
<feature type="transmembrane region" description="Helical" evidence="1">
    <location>
        <begin position="141"/>
        <end position="164"/>
    </location>
</feature>
<dbReference type="InterPro" id="IPR005240">
    <property type="entry name" value="DUF389"/>
</dbReference>
<feature type="transmembrane region" description="Helical" evidence="1">
    <location>
        <begin position="247"/>
        <end position="269"/>
    </location>
</feature>
<dbReference type="Pfam" id="PF04087">
    <property type="entry name" value="DUF389"/>
    <property type="match status" value="1"/>
</dbReference>
<evidence type="ECO:0000313" key="2">
    <source>
        <dbReference type="EMBL" id="MFD1946067.1"/>
    </source>
</evidence>
<gene>
    <name evidence="2" type="ORF">ACFSDE_04645</name>
</gene>
<dbReference type="EMBL" id="JBHUGD010000003">
    <property type="protein sequence ID" value="MFD1946067.1"/>
    <property type="molecule type" value="Genomic_DNA"/>
</dbReference>
<dbReference type="PANTHER" id="PTHR20992">
    <property type="entry name" value="AT15442P-RELATED"/>
    <property type="match status" value="1"/>
</dbReference>
<feature type="transmembrane region" description="Helical" evidence="1">
    <location>
        <begin position="117"/>
        <end position="135"/>
    </location>
</feature>
<dbReference type="PANTHER" id="PTHR20992:SF9">
    <property type="entry name" value="AT15442P-RELATED"/>
    <property type="match status" value="1"/>
</dbReference>
<accession>A0ABW4THG3</accession>
<keyword evidence="1" id="KW-0472">Membrane</keyword>
<feature type="transmembrane region" description="Helical" evidence="1">
    <location>
        <begin position="221"/>
        <end position="240"/>
    </location>
</feature>
<keyword evidence="1" id="KW-0812">Transmembrane</keyword>
<dbReference type="Proteomes" id="UP001597351">
    <property type="component" value="Unassembled WGS sequence"/>
</dbReference>
<feature type="transmembrane region" description="Helical" evidence="1">
    <location>
        <begin position="176"/>
        <end position="201"/>
    </location>
</feature>
<name>A0ABW4THG3_9ACTN</name>
<comment type="caution">
    <text evidence="2">The sequence shown here is derived from an EMBL/GenBank/DDBJ whole genome shotgun (WGS) entry which is preliminary data.</text>
</comment>
<proteinExistence type="predicted"/>
<feature type="transmembrane region" description="Helical" evidence="1">
    <location>
        <begin position="281"/>
        <end position="303"/>
    </location>
</feature>
<evidence type="ECO:0000313" key="3">
    <source>
        <dbReference type="Proteomes" id="UP001597351"/>
    </source>
</evidence>
<organism evidence="2 3">
    <name type="scientific">Nocardioides aestuarii</name>
    <dbReference type="NCBI Taxonomy" id="252231"/>
    <lineage>
        <taxon>Bacteria</taxon>
        <taxon>Bacillati</taxon>
        <taxon>Actinomycetota</taxon>
        <taxon>Actinomycetes</taxon>
        <taxon>Propionibacteriales</taxon>
        <taxon>Nocardioidaceae</taxon>
        <taxon>Nocardioides</taxon>
    </lineage>
</organism>
<reference evidence="3" key="1">
    <citation type="journal article" date="2019" name="Int. J. Syst. Evol. Microbiol.">
        <title>The Global Catalogue of Microorganisms (GCM) 10K type strain sequencing project: providing services to taxonomists for standard genome sequencing and annotation.</title>
        <authorList>
            <consortium name="The Broad Institute Genomics Platform"/>
            <consortium name="The Broad Institute Genome Sequencing Center for Infectious Disease"/>
            <person name="Wu L."/>
            <person name="Ma J."/>
        </authorList>
    </citation>
    <scope>NUCLEOTIDE SEQUENCE [LARGE SCALE GENOMIC DNA]</scope>
    <source>
        <strain evidence="3">CGMCC 1.12477</strain>
    </source>
</reference>
<keyword evidence="3" id="KW-1185">Reference proteome</keyword>
<sequence length="322" mass="33668">MLVHLRITVPTDMTDDVRRLLLAERCVTNLVVLEGVVVEPEGDLLEVDVAREETGALLSQLDDAGVTERGGVVVVRPSAAPFARARELEAEAPGHPDDAVIWESVAAAADDGSVPTVSYLVFLVLAVVLAAIAVVTDSSVLVVGAMVVGPEFSAVAAASVGVVLGRWATVGRSLALLALSFTFAVVVVVLLALLARATGLLTADLVTRPRPNTGFIWHPDIWSFIVALVAGTAGALALAIEKTATMVGVFISVTTVPAAGNLALGLAVWDRGEILGSLAQLGANVAGMVIAGTLLLGFMRLWWPRVMRLSERVLPQRPAARR</sequence>